<dbReference type="GO" id="GO:0005643">
    <property type="term" value="C:nuclear pore"/>
    <property type="evidence" value="ECO:0007669"/>
    <property type="project" value="InterPro"/>
</dbReference>
<dbReference type="EMBL" id="BSXU01005703">
    <property type="protein sequence ID" value="GMG55513.1"/>
    <property type="molecule type" value="Genomic_DNA"/>
</dbReference>
<keyword evidence="2" id="KW-1185">Reference proteome</keyword>
<dbReference type="Pfam" id="PF11894">
    <property type="entry name" value="Nup192"/>
    <property type="match status" value="1"/>
</dbReference>
<protein>
    <submittedName>
        <fullName evidence="1">Unnamed protein product</fullName>
    </submittedName>
</protein>
<dbReference type="Proteomes" id="UP001165063">
    <property type="component" value="Unassembled WGS sequence"/>
</dbReference>
<dbReference type="AlphaFoldDB" id="A0A9W6Z562"/>
<dbReference type="InterPro" id="IPR021827">
    <property type="entry name" value="Nup186/Nup192/Nup205"/>
</dbReference>
<gene>
    <name evidence="1" type="ORF">Amon01_000758800</name>
</gene>
<dbReference type="OrthoDB" id="2019644at2759"/>
<reference evidence="1" key="1">
    <citation type="submission" date="2023-04" db="EMBL/GenBank/DDBJ databases">
        <title>Ambrosiozyma monospora NBRC 1965.</title>
        <authorList>
            <person name="Ichikawa N."/>
            <person name="Sato H."/>
            <person name="Tonouchi N."/>
        </authorList>
    </citation>
    <scope>NUCLEOTIDE SEQUENCE</scope>
    <source>
        <strain evidence="1">NBRC 1965</strain>
    </source>
</reference>
<proteinExistence type="predicted"/>
<name>A0A9W6Z562_AMBMO</name>
<sequence>MSYHWSTTPFIQLYDNIQSSPDDTAQQQQQISFLLHDLSNLIKHPSKNESSRKTLESGKVKFNDGLEYELNQQFKLDSIKLAEDLNLDEIVSAELLFLANDNDNDNSNGGDLGVSLHDSAIANYYTRRQYILQILLYYICMNSPLVTPILNNNTSTQTPSFPSILLECFKLIEDELDLIKQSIENSKILNNNPNNPNTGNTINNIHSLETIKSINYRRESLFKEYQLLGELLSGYVLNHSLKLTDFQNFLSHFSNFQPDDIFILAYMPSMFQYLLQLKHC</sequence>
<accession>A0A9W6Z562</accession>
<comment type="caution">
    <text evidence="1">The sequence shown here is derived from an EMBL/GenBank/DDBJ whole genome shotgun (WGS) entry which is preliminary data.</text>
</comment>
<evidence type="ECO:0000313" key="1">
    <source>
        <dbReference type="EMBL" id="GMG55513.1"/>
    </source>
</evidence>
<evidence type="ECO:0000313" key="2">
    <source>
        <dbReference type="Proteomes" id="UP001165063"/>
    </source>
</evidence>
<organism evidence="1 2">
    <name type="scientific">Ambrosiozyma monospora</name>
    <name type="common">Yeast</name>
    <name type="synonym">Endomycopsis monosporus</name>
    <dbReference type="NCBI Taxonomy" id="43982"/>
    <lineage>
        <taxon>Eukaryota</taxon>
        <taxon>Fungi</taxon>
        <taxon>Dikarya</taxon>
        <taxon>Ascomycota</taxon>
        <taxon>Saccharomycotina</taxon>
        <taxon>Pichiomycetes</taxon>
        <taxon>Pichiales</taxon>
        <taxon>Pichiaceae</taxon>
        <taxon>Ambrosiozyma</taxon>
    </lineage>
</organism>